<dbReference type="EMBL" id="CP024848">
    <property type="protein sequence ID" value="AXI10240.1"/>
    <property type="molecule type" value="Genomic_DNA"/>
</dbReference>
<dbReference type="OrthoDB" id="9792148at2"/>
<dbReference type="KEGG" id="ocn:CUC15_15430"/>
<name>A0A345PJR0_9BACI</name>
<accession>A0A345PJR0</accession>
<evidence type="ECO:0008006" key="7">
    <source>
        <dbReference type="Google" id="ProtNLM"/>
    </source>
</evidence>
<gene>
    <name evidence="5" type="ORF">CUC15_15430</name>
</gene>
<evidence type="ECO:0000313" key="5">
    <source>
        <dbReference type="EMBL" id="AXI10240.1"/>
    </source>
</evidence>
<evidence type="ECO:0000259" key="3">
    <source>
        <dbReference type="Pfam" id="PF13556"/>
    </source>
</evidence>
<sequence>MLTKEIATAIVRETSLRIDRNVNIMDINGVIIATMEPSRMDTIHEGAVEVLRSGRTLKIFQNESERWDGSQPGLNLPIIFREKIIGVIGITGNPEMMGDIGELVKMTTELMISQAFLATQLEWEQRMKEIIIEQLLDNNPQFHEIERGLSRLDFQLNAPFMTAIIQVSDKEIQKQPLIQKIEDSIGEKHVIAGFINLNQLLIALSDLNEEDAISKLESVYTLLKRQNWKFRMVYSLPFHELEQFHQSYLDCDLALRISDPKRDFVSFGQLEVKALVHQLDLDMARRFSHRVLKHFDASKAETLEFFFKSDLNIQKAADTLYLHRNTLIYRLNKITEETGYNPRKFDDALILQIALWIKGTAK</sequence>
<dbReference type="RefSeq" id="WP_114917527.1">
    <property type="nucleotide sequence ID" value="NZ_CP024848.1"/>
</dbReference>
<dbReference type="InterPro" id="IPR008599">
    <property type="entry name" value="Diacid_rec"/>
</dbReference>
<dbReference type="PANTHER" id="PTHR33744">
    <property type="entry name" value="CARBOHYDRATE DIACID REGULATOR"/>
    <property type="match status" value="1"/>
</dbReference>
<proteinExistence type="inferred from homology"/>
<evidence type="ECO:0000259" key="2">
    <source>
        <dbReference type="Pfam" id="PF05651"/>
    </source>
</evidence>
<dbReference type="Pfam" id="PF17853">
    <property type="entry name" value="GGDEF_2"/>
    <property type="match status" value="1"/>
</dbReference>
<dbReference type="AlphaFoldDB" id="A0A345PJR0"/>
<feature type="domain" description="PucR C-terminal helix-turn-helix" evidence="3">
    <location>
        <begin position="301"/>
        <end position="356"/>
    </location>
</feature>
<dbReference type="InterPro" id="IPR025736">
    <property type="entry name" value="PucR_C-HTH_dom"/>
</dbReference>
<organism evidence="5 6">
    <name type="scientific">Oceanobacillus zhaokaii</name>
    <dbReference type="NCBI Taxonomy" id="2052660"/>
    <lineage>
        <taxon>Bacteria</taxon>
        <taxon>Bacillati</taxon>
        <taxon>Bacillota</taxon>
        <taxon>Bacilli</taxon>
        <taxon>Bacillales</taxon>
        <taxon>Bacillaceae</taxon>
        <taxon>Oceanobacillus</taxon>
    </lineage>
</organism>
<evidence type="ECO:0000259" key="4">
    <source>
        <dbReference type="Pfam" id="PF17853"/>
    </source>
</evidence>
<dbReference type="Gene3D" id="1.10.10.2840">
    <property type="entry name" value="PucR C-terminal helix-turn-helix domain"/>
    <property type="match status" value="1"/>
</dbReference>
<dbReference type="Pfam" id="PF13556">
    <property type="entry name" value="HTH_30"/>
    <property type="match status" value="1"/>
</dbReference>
<dbReference type="Pfam" id="PF05651">
    <property type="entry name" value="Diacid_rec"/>
    <property type="match status" value="1"/>
</dbReference>
<protein>
    <recommendedName>
        <fullName evidence="7">Transcriptional regulator</fullName>
    </recommendedName>
</protein>
<dbReference type="Proteomes" id="UP000253908">
    <property type="component" value="Chromosome"/>
</dbReference>
<reference evidence="6" key="1">
    <citation type="submission" date="2017-11" db="EMBL/GenBank/DDBJ databases">
        <authorList>
            <person name="Zhu W."/>
        </authorList>
    </citation>
    <scope>NUCLEOTIDE SEQUENCE [LARGE SCALE GENOMIC DNA]</scope>
    <source>
        <strain evidence="6">160</strain>
    </source>
</reference>
<comment type="similarity">
    <text evidence="1">Belongs to the CdaR family.</text>
</comment>
<dbReference type="InterPro" id="IPR041522">
    <property type="entry name" value="CdaR_GGDEF"/>
</dbReference>
<dbReference type="InterPro" id="IPR042070">
    <property type="entry name" value="PucR_C-HTH_sf"/>
</dbReference>
<feature type="domain" description="Putative sugar diacid recognition" evidence="2">
    <location>
        <begin position="2"/>
        <end position="135"/>
    </location>
</feature>
<dbReference type="PANTHER" id="PTHR33744:SF15">
    <property type="entry name" value="CARBOHYDRATE DIACID REGULATOR"/>
    <property type="match status" value="1"/>
</dbReference>
<evidence type="ECO:0000313" key="6">
    <source>
        <dbReference type="Proteomes" id="UP000253908"/>
    </source>
</evidence>
<dbReference type="InterPro" id="IPR051448">
    <property type="entry name" value="CdaR-like_regulators"/>
</dbReference>
<feature type="domain" description="CdaR GGDEF-like" evidence="4">
    <location>
        <begin position="144"/>
        <end position="257"/>
    </location>
</feature>
<evidence type="ECO:0000256" key="1">
    <source>
        <dbReference type="ARBA" id="ARBA00006754"/>
    </source>
</evidence>
<keyword evidence="6" id="KW-1185">Reference proteome</keyword>